<dbReference type="GeneID" id="5033759"/>
<accession>A0DC10</accession>
<feature type="coiled-coil region" evidence="1">
    <location>
        <begin position="40"/>
        <end position="67"/>
    </location>
</feature>
<evidence type="ECO:0000313" key="2">
    <source>
        <dbReference type="EMBL" id="CAK80577.1"/>
    </source>
</evidence>
<dbReference type="OMA" id="QTSNQFV"/>
<organism evidence="2 3">
    <name type="scientific">Paramecium tetraurelia</name>
    <dbReference type="NCBI Taxonomy" id="5888"/>
    <lineage>
        <taxon>Eukaryota</taxon>
        <taxon>Sar</taxon>
        <taxon>Alveolata</taxon>
        <taxon>Ciliophora</taxon>
        <taxon>Intramacronucleata</taxon>
        <taxon>Oligohymenophorea</taxon>
        <taxon>Peniculida</taxon>
        <taxon>Parameciidae</taxon>
        <taxon>Paramecium</taxon>
    </lineage>
</organism>
<evidence type="ECO:0000256" key="1">
    <source>
        <dbReference type="SAM" id="Coils"/>
    </source>
</evidence>
<dbReference type="AlphaFoldDB" id="A0DC10"/>
<dbReference type="InParanoid" id="A0DC10"/>
<protein>
    <submittedName>
        <fullName evidence="2">Uncharacterized protein</fullName>
    </submittedName>
</protein>
<dbReference type="OrthoDB" id="303519at2759"/>
<reference evidence="2 3" key="1">
    <citation type="journal article" date="2006" name="Nature">
        <title>Global trends of whole-genome duplications revealed by the ciliate Paramecium tetraurelia.</title>
        <authorList>
            <consortium name="Genoscope"/>
            <person name="Aury J.-M."/>
            <person name="Jaillon O."/>
            <person name="Duret L."/>
            <person name="Noel B."/>
            <person name="Jubin C."/>
            <person name="Porcel B.M."/>
            <person name="Segurens B."/>
            <person name="Daubin V."/>
            <person name="Anthouard V."/>
            <person name="Aiach N."/>
            <person name="Arnaiz O."/>
            <person name="Billaut A."/>
            <person name="Beisson J."/>
            <person name="Blanc I."/>
            <person name="Bouhouche K."/>
            <person name="Camara F."/>
            <person name="Duharcourt S."/>
            <person name="Guigo R."/>
            <person name="Gogendeau D."/>
            <person name="Katinka M."/>
            <person name="Keller A.-M."/>
            <person name="Kissmehl R."/>
            <person name="Klotz C."/>
            <person name="Koll F."/>
            <person name="Le Moue A."/>
            <person name="Lepere C."/>
            <person name="Malinsky S."/>
            <person name="Nowacki M."/>
            <person name="Nowak J.K."/>
            <person name="Plattner H."/>
            <person name="Poulain J."/>
            <person name="Ruiz F."/>
            <person name="Serrano V."/>
            <person name="Zagulski M."/>
            <person name="Dessen P."/>
            <person name="Betermier M."/>
            <person name="Weissenbach J."/>
            <person name="Scarpelli C."/>
            <person name="Schachter V."/>
            <person name="Sperling L."/>
            <person name="Meyer E."/>
            <person name="Cohen J."/>
            <person name="Wincker P."/>
        </authorList>
    </citation>
    <scope>NUCLEOTIDE SEQUENCE [LARGE SCALE GENOMIC DNA]</scope>
    <source>
        <strain evidence="2 3">Stock d4-2</strain>
    </source>
</reference>
<dbReference type="EMBL" id="CT868374">
    <property type="protein sequence ID" value="CAK80577.1"/>
    <property type="molecule type" value="Genomic_DNA"/>
</dbReference>
<sequence>MKNKGSFIINKKSSIKSSKLFLFENLLFEDVPLAAKQAYLECLEKQINDLDVMRKQLNENIQKQEMIKKQQLQFRKEIENIQNDQKLDHNIINQSMLLSQFISEQQKLDTSVIEQSYLKDLEYLQNQQLQTSNQFVPFENEFL</sequence>
<dbReference type="HOGENOM" id="CLU_1809921_0_0_1"/>
<gene>
    <name evidence="2" type="ORF">GSPATT00015454001</name>
</gene>
<dbReference type="Proteomes" id="UP000000600">
    <property type="component" value="Unassembled WGS sequence"/>
</dbReference>
<name>A0DC10_PARTE</name>
<dbReference type="KEGG" id="ptm:GSPATT00015454001"/>
<keyword evidence="1" id="KW-0175">Coiled coil</keyword>
<evidence type="ECO:0000313" key="3">
    <source>
        <dbReference type="Proteomes" id="UP000000600"/>
    </source>
</evidence>
<proteinExistence type="predicted"/>
<keyword evidence="3" id="KW-1185">Reference proteome</keyword>
<dbReference type="RefSeq" id="XP_001447974.1">
    <property type="nucleotide sequence ID" value="XM_001447937.1"/>
</dbReference>